<keyword evidence="2" id="KW-1185">Reference proteome</keyword>
<gene>
    <name evidence="1" type="ORF">CRG98_029566</name>
</gene>
<protein>
    <submittedName>
        <fullName evidence="1">Uncharacterized protein</fullName>
    </submittedName>
</protein>
<organism evidence="1 2">
    <name type="scientific">Punica granatum</name>
    <name type="common">Pomegranate</name>
    <dbReference type="NCBI Taxonomy" id="22663"/>
    <lineage>
        <taxon>Eukaryota</taxon>
        <taxon>Viridiplantae</taxon>
        <taxon>Streptophyta</taxon>
        <taxon>Embryophyta</taxon>
        <taxon>Tracheophyta</taxon>
        <taxon>Spermatophyta</taxon>
        <taxon>Magnoliopsida</taxon>
        <taxon>eudicotyledons</taxon>
        <taxon>Gunneridae</taxon>
        <taxon>Pentapetalae</taxon>
        <taxon>rosids</taxon>
        <taxon>malvids</taxon>
        <taxon>Myrtales</taxon>
        <taxon>Lythraceae</taxon>
        <taxon>Punica</taxon>
    </lineage>
</organism>
<accession>A0A2I0J2A8</accession>
<proteinExistence type="predicted"/>
<dbReference type="Proteomes" id="UP000233551">
    <property type="component" value="Unassembled WGS sequence"/>
</dbReference>
<dbReference type="AlphaFoldDB" id="A0A2I0J2A8"/>
<comment type="caution">
    <text evidence="1">The sequence shown here is derived from an EMBL/GenBank/DDBJ whole genome shotgun (WGS) entry which is preliminary data.</text>
</comment>
<name>A0A2I0J2A8_PUNGR</name>
<sequence length="89" mass="10313">MTRDPAPRPLTGRYRYGYLRSQRQGPRSWLVWFVTTSNRAAIVFYRERGSPSAIPRLACPRAAPFGHRRGWLQPTEALKTLIRPLISFN</sequence>
<evidence type="ECO:0000313" key="2">
    <source>
        <dbReference type="Proteomes" id="UP000233551"/>
    </source>
</evidence>
<evidence type="ECO:0000313" key="1">
    <source>
        <dbReference type="EMBL" id="PKI50040.1"/>
    </source>
</evidence>
<dbReference type="EMBL" id="PGOL01002155">
    <property type="protein sequence ID" value="PKI50040.1"/>
    <property type="molecule type" value="Genomic_DNA"/>
</dbReference>
<reference evidence="1 2" key="1">
    <citation type="submission" date="2017-11" db="EMBL/GenBank/DDBJ databases">
        <title>De-novo sequencing of pomegranate (Punica granatum L.) genome.</title>
        <authorList>
            <person name="Akparov Z."/>
            <person name="Amiraslanov A."/>
            <person name="Hajiyeva S."/>
            <person name="Abbasov M."/>
            <person name="Kaur K."/>
            <person name="Hamwieh A."/>
            <person name="Solovyev V."/>
            <person name="Salamov A."/>
            <person name="Braich B."/>
            <person name="Kosarev P."/>
            <person name="Mahmoud A."/>
            <person name="Hajiyev E."/>
            <person name="Babayeva S."/>
            <person name="Izzatullayeva V."/>
            <person name="Mammadov A."/>
            <person name="Mammadov A."/>
            <person name="Sharifova S."/>
            <person name="Ojaghi J."/>
            <person name="Eynullazada K."/>
            <person name="Bayramov B."/>
            <person name="Abdulazimova A."/>
            <person name="Shahmuradov I."/>
        </authorList>
    </citation>
    <scope>NUCLEOTIDE SEQUENCE [LARGE SCALE GENOMIC DNA]</scope>
    <source>
        <strain evidence="2">cv. AG2017</strain>
        <tissue evidence="1">Leaf</tissue>
    </source>
</reference>